<dbReference type="SUPFAM" id="SSF52266">
    <property type="entry name" value="SGNH hydrolase"/>
    <property type="match status" value="1"/>
</dbReference>
<proteinExistence type="predicted"/>
<organism evidence="1 2">
    <name type="scientific">Hyunsoonleella pacifica</name>
    <dbReference type="NCBI Taxonomy" id="1080224"/>
    <lineage>
        <taxon>Bacteria</taxon>
        <taxon>Pseudomonadati</taxon>
        <taxon>Bacteroidota</taxon>
        <taxon>Flavobacteriia</taxon>
        <taxon>Flavobacteriales</taxon>
        <taxon>Flavobacteriaceae</taxon>
    </lineage>
</organism>
<protein>
    <submittedName>
        <fullName evidence="1">DUF4441 domain-containing protein</fullName>
    </submittedName>
</protein>
<sequence length="320" mass="37831">MKKLILKCFVYAVLIVLALEVYVRVFHLTKDYPSRYVDKYGVEKWVPNQSGFSVTGNRRQNFSEYHINNSGFNSYREYNPIENKIEIALVGDSFIEGFHQNYYNSIGKKIENQIQGIDVYEFGYAGYDFADQLHLVHSYKKKFDLIDHVIFGLKFENDLTRSTYNVVQDRMRLESSLYRNLRKVKILAYTQSIGILDPLKQTPNRFFSFITGQSKSKKKLTEDQKLAKEKNNNEEYLKNFKSLIDTYGYDKEKFTLLIDKSKTPNLFLEYLDNNNFNWVDFSRDLEASKRPTTLIYDKHWNNNGRTIIANKLTEYLKDKI</sequence>
<dbReference type="AlphaFoldDB" id="A0A4Q9FQL3"/>
<dbReference type="Gene3D" id="3.40.50.1110">
    <property type="entry name" value="SGNH hydrolase"/>
    <property type="match status" value="1"/>
</dbReference>
<evidence type="ECO:0000313" key="1">
    <source>
        <dbReference type="EMBL" id="TBN17650.1"/>
    </source>
</evidence>
<gene>
    <name evidence="1" type="ORF">EYD46_04865</name>
</gene>
<keyword evidence="2" id="KW-1185">Reference proteome</keyword>
<evidence type="ECO:0000313" key="2">
    <source>
        <dbReference type="Proteomes" id="UP000292372"/>
    </source>
</evidence>
<name>A0A4Q9FQL3_9FLAO</name>
<comment type="caution">
    <text evidence="1">The sequence shown here is derived from an EMBL/GenBank/DDBJ whole genome shotgun (WGS) entry which is preliminary data.</text>
</comment>
<reference evidence="1 2" key="1">
    <citation type="journal article" date="2015" name="Int. J. Syst. Evol. Microbiol.">
        <title>Hyunsoonleella pacifica sp. nov., isolated from seawater of South Pacific Gyre.</title>
        <authorList>
            <person name="Gao X."/>
            <person name="Zhang Z."/>
            <person name="Dai X."/>
            <person name="Zhang X.H."/>
        </authorList>
    </citation>
    <scope>NUCLEOTIDE SEQUENCE [LARGE SCALE GENOMIC DNA]</scope>
    <source>
        <strain evidence="1 2">SW033</strain>
    </source>
</reference>
<dbReference type="OrthoDB" id="1426759at2"/>
<dbReference type="Proteomes" id="UP000292372">
    <property type="component" value="Unassembled WGS sequence"/>
</dbReference>
<accession>A0A4Q9FQL3</accession>
<dbReference type="EMBL" id="SIRS01000002">
    <property type="protein sequence ID" value="TBN17650.1"/>
    <property type="molecule type" value="Genomic_DNA"/>
</dbReference>
<dbReference type="RefSeq" id="WP_130935940.1">
    <property type="nucleotide sequence ID" value="NZ_BMEE01000001.1"/>
</dbReference>
<dbReference type="GO" id="GO:0016788">
    <property type="term" value="F:hydrolase activity, acting on ester bonds"/>
    <property type="evidence" value="ECO:0007669"/>
    <property type="project" value="UniProtKB-ARBA"/>
</dbReference>
<dbReference type="InterPro" id="IPR036514">
    <property type="entry name" value="SGNH_hydro_sf"/>
</dbReference>